<dbReference type="RefSeq" id="WP_114695416.1">
    <property type="nucleotide sequence ID" value="NZ_QQOH01000002.1"/>
</dbReference>
<proteinExistence type="predicted"/>
<dbReference type="OrthoDB" id="9764016at2"/>
<evidence type="ECO:0000256" key="4">
    <source>
        <dbReference type="ARBA" id="ARBA00023002"/>
    </source>
</evidence>
<dbReference type="InterPro" id="IPR039994">
    <property type="entry name" value="NO66-like"/>
</dbReference>
<organism evidence="7 8">
    <name type="scientific">Motiliproteus coralliicola</name>
    <dbReference type="NCBI Taxonomy" id="2283196"/>
    <lineage>
        <taxon>Bacteria</taxon>
        <taxon>Pseudomonadati</taxon>
        <taxon>Pseudomonadota</taxon>
        <taxon>Gammaproteobacteria</taxon>
        <taxon>Oceanospirillales</taxon>
        <taxon>Oceanospirillaceae</taxon>
        <taxon>Motiliproteus</taxon>
    </lineage>
</organism>
<dbReference type="SUPFAM" id="SSF51197">
    <property type="entry name" value="Clavaminate synthase-like"/>
    <property type="match status" value="1"/>
</dbReference>
<keyword evidence="4" id="KW-0560">Oxidoreductase</keyword>
<evidence type="ECO:0000256" key="3">
    <source>
        <dbReference type="ARBA" id="ARBA00022964"/>
    </source>
</evidence>
<dbReference type="PANTHER" id="PTHR13096:SF8">
    <property type="entry name" value="RIBOSOMAL OXYGENASE 1"/>
    <property type="match status" value="1"/>
</dbReference>
<dbReference type="Pfam" id="PF08007">
    <property type="entry name" value="JmjC_2"/>
    <property type="match status" value="1"/>
</dbReference>
<evidence type="ECO:0000313" key="8">
    <source>
        <dbReference type="Proteomes" id="UP000253769"/>
    </source>
</evidence>
<dbReference type="InterPro" id="IPR003347">
    <property type="entry name" value="JmjC_dom"/>
</dbReference>
<evidence type="ECO:0000256" key="5">
    <source>
        <dbReference type="ARBA" id="ARBA00023004"/>
    </source>
</evidence>
<accession>A0A369WU82</accession>
<comment type="cofactor">
    <cofactor evidence="1">
        <name>Fe(2+)</name>
        <dbReference type="ChEBI" id="CHEBI:29033"/>
    </cofactor>
</comment>
<dbReference type="PROSITE" id="PS51184">
    <property type="entry name" value="JMJC"/>
    <property type="match status" value="1"/>
</dbReference>
<name>A0A369WU82_9GAMM</name>
<dbReference type="PANTHER" id="PTHR13096">
    <property type="entry name" value="MINA53 MYC INDUCED NUCLEAR ANTIGEN"/>
    <property type="match status" value="1"/>
</dbReference>
<keyword evidence="3" id="KW-0223">Dioxygenase</keyword>
<dbReference type="Gene3D" id="3.40.366.30">
    <property type="entry name" value="50S ribosomal protein L16 arginine hydroxylase, Chain A, Domain 2"/>
    <property type="match status" value="1"/>
</dbReference>
<evidence type="ECO:0000256" key="2">
    <source>
        <dbReference type="ARBA" id="ARBA00022723"/>
    </source>
</evidence>
<comment type="caution">
    <text evidence="7">The sequence shown here is derived from an EMBL/GenBank/DDBJ whole genome shotgun (WGS) entry which is preliminary data.</text>
</comment>
<dbReference type="AlphaFoldDB" id="A0A369WU82"/>
<protein>
    <submittedName>
        <fullName evidence="7">Cupin domain-containing protein</fullName>
    </submittedName>
</protein>
<reference evidence="7 8" key="1">
    <citation type="submission" date="2018-07" db="EMBL/GenBank/DDBJ databases">
        <title>Motiliproteus coralliicola sp. nov., a bacterium isolated from Coral.</title>
        <authorList>
            <person name="Wang G."/>
        </authorList>
    </citation>
    <scope>NUCLEOTIDE SEQUENCE [LARGE SCALE GENOMIC DNA]</scope>
    <source>
        <strain evidence="7 8">C34</strain>
    </source>
</reference>
<dbReference type="Gene3D" id="2.60.120.650">
    <property type="entry name" value="Cupin"/>
    <property type="match status" value="1"/>
</dbReference>
<keyword evidence="5" id="KW-0408">Iron</keyword>
<dbReference type="GO" id="GO:0046872">
    <property type="term" value="F:metal ion binding"/>
    <property type="evidence" value="ECO:0007669"/>
    <property type="project" value="UniProtKB-KW"/>
</dbReference>
<dbReference type="InterPro" id="IPR046799">
    <property type="entry name" value="ROXA-like_wH"/>
</dbReference>
<dbReference type="GO" id="GO:0016706">
    <property type="term" value="F:2-oxoglutarate-dependent dioxygenase activity"/>
    <property type="evidence" value="ECO:0007669"/>
    <property type="project" value="TreeGrafter"/>
</dbReference>
<feature type="domain" description="JmjC" evidence="6">
    <location>
        <begin position="102"/>
        <end position="232"/>
    </location>
</feature>
<dbReference type="Proteomes" id="UP000253769">
    <property type="component" value="Unassembled WGS sequence"/>
</dbReference>
<keyword evidence="2" id="KW-0479">Metal-binding</keyword>
<keyword evidence="8" id="KW-1185">Reference proteome</keyword>
<evidence type="ECO:0000259" key="6">
    <source>
        <dbReference type="PROSITE" id="PS51184"/>
    </source>
</evidence>
<gene>
    <name evidence="7" type="ORF">DV711_09425</name>
</gene>
<sequence>MTATAPLQHLGEIDVETFLRDYWQQKPCLFRAAFKDFVEVISPDELAGMACDEEVESRLLITDPNSGQFELRHGPFDESQFSELPASHWSLLVQGVDHWIPEAADLVEQFRFIPSWRLDDLMISYSTPEGGVGPHYDNYDVFIIQAQGRRRWEIGGRYTEQQAEFLPDQPIRILKHWHPEQSWELEPGDMIYIPPRVGHNGVSLSDDCVNYSVGYRAPHAHELLRHLAGFCEHHSADELRFSDSTLGIRSNPGEITDADLRQVRQLLLPILEDQQQLRRWWGELVTEPKDPQLDHSAEPISADELGTALAQPGQVRRSEGIRFAFSCDTNHCYLFVDGEQHRLGTNELALVKLLCNQNSYDNSQLAEQLQQPAAAELIALLFERGQLYLD</sequence>
<evidence type="ECO:0000256" key="1">
    <source>
        <dbReference type="ARBA" id="ARBA00001954"/>
    </source>
</evidence>
<dbReference type="EMBL" id="QQOH01000002">
    <property type="protein sequence ID" value="RDE23065.1"/>
    <property type="molecule type" value="Genomic_DNA"/>
</dbReference>
<dbReference type="SMART" id="SM00558">
    <property type="entry name" value="JmjC"/>
    <property type="match status" value="1"/>
</dbReference>
<evidence type="ECO:0000313" key="7">
    <source>
        <dbReference type="EMBL" id="RDE23065.1"/>
    </source>
</evidence>
<dbReference type="Pfam" id="PF20514">
    <property type="entry name" value="WHD_ROXA"/>
    <property type="match status" value="1"/>
</dbReference>